<dbReference type="Gene3D" id="1.20.1250.20">
    <property type="entry name" value="MFS general substrate transporter like domains"/>
    <property type="match status" value="1"/>
</dbReference>
<dbReference type="GO" id="GO:0016323">
    <property type="term" value="C:basolateral plasma membrane"/>
    <property type="evidence" value="ECO:0007669"/>
    <property type="project" value="TreeGrafter"/>
</dbReference>
<dbReference type="GO" id="GO:0008518">
    <property type="term" value="F:folate:monoatomic anion antiporter activity"/>
    <property type="evidence" value="ECO:0007669"/>
    <property type="project" value="TreeGrafter"/>
</dbReference>
<feature type="transmembrane region" description="Helical" evidence="9">
    <location>
        <begin position="153"/>
        <end position="173"/>
    </location>
</feature>
<dbReference type="InterPro" id="IPR036259">
    <property type="entry name" value="MFS_trans_sf"/>
</dbReference>
<evidence type="ECO:0000256" key="3">
    <source>
        <dbReference type="ARBA" id="ARBA00022448"/>
    </source>
</evidence>
<evidence type="ECO:0000313" key="10">
    <source>
        <dbReference type="EMBL" id="KAF7711304.1"/>
    </source>
</evidence>
<feature type="transmembrane region" description="Helical" evidence="9">
    <location>
        <begin position="427"/>
        <end position="451"/>
    </location>
</feature>
<name>A0A8T0BWA2_SILME</name>
<evidence type="ECO:0000256" key="9">
    <source>
        <dbReference type="SAM" id="Phobius"/>
    </source>
</evidence>
<evidence type="ECO:0000256" key="7">
    <source>
        <dbReference type="PIRNR" id="PIRNR028739"/>
    </source>
</evidence>
<dbReference type="GO" id="GO:0098838">
    <property type="term" value="P:folate transmembrane transport"/>
    <property type="evidence" value="ECO:0007669"/>
    <property type="project" value="TreeGrafter"/>
</dbReference>
<comment type="subcellular location">
    <subcellularLocation>
        <location evidence="1 7">Membrane</location>
        <topology evidence="1 7">Multi-pass membrane protein</topology>
    </subcellularLocation>
</comment>
<feature type="transmembrane region" description="Helical" evidence="9">
    <location>
        <begin position="129"/>
        <end position="147"/>
    </location>
</feature>
<reference evidence="10" key="1">
    <citation type="submission" date="2020-08" db="EMBL/GenBank/DDBJ databases">
        <title>Chromosome-level assembly of Southern catfish (Silurus meridionalis) provides insights into visual adaptation to the nocturnal and benthic lifestyles.</title>
        <authorList>
            <person name="Zhang Y."/>
            <person name="Wang D."/>
            <person name="Peng Z."/>
        </authorList>
    </citation>
    <scope>NUCLEOTIDE SEQUENCE</scope>
    <source>
        <strain evidence="10">SWU-2019-XX</strain>
        <tissue evidence="10">Muscle</tissue>
    </source>
</reference>
<sequence length="529" mass="59790">MANSAVNVNGNRQCEEEMMANGIETKKEPHENEPNTKIELNSELPTPQTWKWSVLFLCFYGFVVQLKPGESFITPNLLSREKNFTREQVTNEINPVLSYSYMAVLVPVFLLTDYLRYKPVLVLQSMSHVSIWLIILLGTSLLEMQFMEFFYGITMAARVAYSSYIFSLVPADVYQRVASYSRSSVLLGVFFSSVTGQLFISLAGITYYTLSAISLGFVSFGLLLSTCLPWPKRSLFFNQSNKREERTATPSELDKMKPDEVTTQGEKDSAGGCCSKKSFFSTDSLFIEMLKEMRNVVKIPRLRLWSLWWVFNSTGYYLVLFYVHILWNMLYPATDQRNVYNGGVEAASTLLGAITSFAAGFVKIRWNVWSELVIGVITAAQAGLLLLMGTTSNIWVCYMTYILFRGFYQFLVPIATFQIASSLTKELCALVFGINTFLGTILKTIITLIVADKRGLALEIHSQFYVYCSYFTLLTLVYLGSAAWVITHHYRNQRQEQTPTEATAPIELSPVENDASEKSLLSNGLTART</sequence>
<dbReference type="SUPFAM" id="SSF103473">
    <property type="entry name" value="MFS general substrate transporter"/>
    <property type="match status" value="1"/>
</dbReference>
<comment type="caution">
    <text evidence="10">The sequence shown here is derived from an EMBL/GenBank/DDBJ whole genome shotgun (WGS) entry which is preliminary data.</text>
</comment>
<feature type="transmembrane region" description="Helical" evidence="9">
    <location>
        <begin position="339"/>
        <end position="361"/>
    </location>
</feature>
<feature type="transmembrane region" description="Helical" evidence="9">
    <location>
        <begin position="99"/>
        <end position="117"/>
    </location>
</feature>
<dbReference type="AlphaFoldDB" id="A0A8T0BWA2"/>
<dbReference type="GO" id="GO:0016324">
    <property type="term" value="C:apical plasma membrane"/>
    <property type="evidence" value="ECO:0007669"/>
    <property type="project" value="TreeGrafter"/>
</dbReference>
<feature type="transmembrane region" description="Helical" evidence="9">
    <location>
        <begin position="211"/>
        <end position="230"/>
    </location>
</feature>
<feature type="transmembrane region" description="Helical" evidence="9">
    <location>
        <begin position="393"/>
        <end position="415"/>
    </location>
</feature>
<dbReference type="GO" id="GO:0005542">
    <property type="term" value="F:folic acid binding"/>
    <property type="evidence" value="ECO:0007669"/>
    <property type="project" value="TreeGrafter"/>
</dbReference>
<evidence type="ECO:0000256" key="6">
    <source>
        <dbReference type="ARBA" id="ARBA00023136"/>
    </source>
</evidence>
<keyword evidence="11" id="KW-1185">Reference proteome</keyword>
<protein>
    <recommendedName>
        <fullName evidence="12">Folate transporter 1</fullName>
    </recommendedName>
</protein>
<accession>A0A8T0BWA2</accession>
<feature type="transmembrane region" description="Helical" evidence="9">
    <location>
        <begin position="185"/>
        <end position="205"/>
    </location>
</feature>
<feature type="transmembrane region" description="Helical" evidence="9">
    <location>
        <begin position="463"/>
        <end position="486"/>
    </location>
</feature>
<dbReference type="Pfam" id="PF01770">
    <property type="entry name" value="Folate_carrier"/>
    <property type="match status" value="1"/>
</dbReference>
<evidence type="ECO:0000256" key="4">
    <source>
        <dbReference type="ARBA" id="ARBA00022692"/>
    </source>
</evidence>
<dbReference type="PANTHER" id="PTHR10686:SF12">
    <property type="entry name" value="REDUCED FOLATE TRANSPORTER"/>
    <property type="match status" value="1"/>
</dbReference>
<evidence type="ECO:0000256" key="8">
    <source>
        <dbReference type="SAM" id="MobiDB-lite"/>
    </source>
</evidence>
<feature type="transmembrane region" description="Helical" evidence="9">
    <location>
        <begin position="368"/>
        <end position="387"/>
    </location>
</feature>
<evidence type="ECO:0000313" key="11">
    <source>
        <dbReference type="Proteomes" id="UP000606274"/>
    </source>
</evidence>
<dbReference type="Proteomes" id="UP000606274">
    <property type="component" value="Unassembled WGS sequence"/>
</dbReference>
<proteinExistence type="inferred from homology"/>
<dbReference type="PANTHER" id="PTHR10686">
    <property type="entry name" value="FOLATE TRANSPORTER"/>
    <property type="match status" value="1"/>
</dbReference>
<evidence type="ECO:0000256" key="1">
    <source>
        <dbReference type="ARBA" id="ARBA00004141"/>
    </source>
</evidence>
<feature type="region of interest" description="Disordered" evidence="8">
    <location>
        <begin position="246"/>
        <end position="271"/>
    </location>
</feature>
<dbReference type="NCBIfam" id="TIGR00806">
    <property type="entry name" value="rfc"/>
    <property type="match status" value="1"/>
</dbReference>
<evidence type="ECO:0008006" key="12">
    <source>
        <dbReference type="Google" id="ProtNLM"/>
    </source>
</evidence>
<gene>
    <name evidence="10" type="ORF">HF521_000315</name>
</gene>
<dbReference type="FunFam" id="1.20.1250.20:FF:000225">
    <property type="entry name" value="Solute carrier family 19 member 1"/>
    <property type="match status" value="1"/>
</dbReference>
<dbReference type="OrthoDB" id="18814at2759"/>
<feature type="transmembrane region" description="Helical" evidence="9">
    <location>
        <begin position="304"/>
        <end position="327"/>
    </location>
</feature>
<keyword evidence="3 7" id="KW-0813">Transport</keyword>
<comment type="similarity">
    <text evidence="2 7">Belongs to the reduced folate carrier (RFC) transporter (TC 2.A.48) family.</text>
</comment>
<keyword evidence="6 7" id="KW-0472">Membrane</keyword>
<evidence type="ECO:0000256" key="5">
    <source>
        <dbReference type="ARBA" id="ARBA00022989"/>
    </source>
</evidence>
<dbReference type="PIRSF" id="PIRSF028739">
    <property type="entry name" value="Folate_carrier"/>
    <property type="match status" value="1"/>
</dbReference>
<keyword evidence="5 9" id="KW-1133">Transmembrane helix</keyword>
<evidence type="ECO:0000256" key="2">
    <source>
        <dbReference type="ARBA" id="ARBA00005773"/>
    </source>
</evidence>
<dbReference type="EMBL" id="JABFDY010000001">
    <property type="protein sequence ID" value="KAF7711304.1"/>
    <property type="molecule type" value="Genomic_DNA"/>
</dbReference>
<dbReference type="InterPro" id="IPR002666">
    <property type="entry name" value="Folate_carrier"/>
</dbReference>
<organism evidence="10 11">
    <name type="scientific">Silurus meridionalis</name>
    <name type="common">Southern catfish</name>
    <name type="synonym">Silurus soldatovi meridionalis</name>
    <dbReference type="NCBI Taxonomy" id="175797"/>
    <lineage>
        <taxon>Eukaryota</taxon>
        <taxon>Metazoa</taxon>
        <taxon>Chordata</taxon>
        <taxon>Craniata</taxon>
        <taxon>Vertebrata</taxon>
        <taxon>Euteleostomi</taxon>
        <taxon>Actinopterygii</taxon>
        <taxon>Neopterygii</taxon>
        <taxon>Teleostei</taxon>
        <taxon>Ostariophysi</taxon>
        <taxon>Siluriformes</taxon>
        <taxon>Siluridae</taxon>
        <taxon>Silurus</taxon>
    </lineage>
</organism>
<feature type="compositionally biased region" description="Basic and acidic residues" evidence="8">
    <location>
        <begin position="246"/>
        <end position="269"/>
    </location>
</feature>
<keyword evidence="4 9" id="KW-0812">Transmembrane</keyword>